<proteinExistence type="predicted"/>
<organism evidence="1 2">
    <name type="scientific">Acaulospora colombiana</name>
    <dbReference type="NCBI Taxonomy" id="27376"/>
    <lineage>
        <taxon>Eukaryota</taxon>
        <taxon>Fungi</taxon>
        <taxon>Fungi incertae sedis</taxon>
        <taxon>Mucoromycota</taxon>
        <taxon>Glomeromycotina</taxon>
        <taxon>Glomeromycetes</taxon>
        <taxon>Diversisporales</taxon>
        <taxon>Acaulosporaceae</taxon>
        <taxon>Acaulospora</taxon>
    </lineage>
</organism>
<dbReference type="EMBL" id="CAJVPT010001005">
    <property type="protein sequence ID" value="CAG8454703.1"/>
    <property type="molecule type" value="Genomic_DNA"/>
</dbReference>
<evidence type="ECO:0000313" key="1">
    <source>
        <dbReference type="EMBL" id="CAG8454703.1"/>
    </source>
</evidence>
<protein>
    <submittedName>
        <fullName evidence="1">4551_t:CDS:1</fullName>
    </submittedName>
</protein>
<reference evidence="1" key="1">
    <citation type="submission" date="2021-06" db="EMBL/GenBank/DDBJ databases">
        <authorList>
            <person name="Kallberg Y."/>
            <person name="Tangrot J."/>
            <person name="Rosling A."/>
        </authorList>
    </citation>
    <scope>NUCLEOTIDE SEQUENCE</scope>
    <source>
        <strain evidence="1">CL356</strain>
    </source>
</reference>
<dbReference type="Proteomes" id="UP000789525">
    <property type="component" value="Unassembled WGS sequence"/>
</dbReference>
<comment type="caution">
    <text evidence="1">The sequence shown here is derived from an EMBL/GenBank/DDBJ whole genome shotgun (WGS) entry which is preliminary data.</text>
</comment>
<keyword evidence="2" id="KW-1185">Reference proteome</keyword>
<name>A0ACA9K608_9GLOM</name>
<accession>A0ACA9K608</accession>
<gene>
    <name evidence="1" type="ORF">ACOLOM_LOCUS916</name>
</gene>
<evidence type="ECO:0000313" key="2">
    <source>
        <dbReference type="Proteomes" id="UP000789525"/>
    </source>
</evidence>
<sequence length="122" mass="12883">MKFYRSTSLLDLSYFLENSNISYTAYSTDFEIDNINGTIPNFNPNNPGTLLISTTVDASSTSSSSTLSSFANITTTALAHKTNSTLSSIDSSSKTSSNQLVTIVSVTSNGSGSTSILSLQSK</sequence>